<dbReference type="PROSITE" id="PS00715">
    <property type="entry name" value="SIGMA70_1"/>
    <property type="match status" value="1"/>
</dbReference>
<name>A0A410FTH8_BIPS1</name>
<dbReference type="SUPFAM" id="SSF88659">
    <property type="entry name" value="Sigma3 and sigma4 domains of RNA polymerase sigma factors"/>
    <property type="match status" value="1"/>
</dbReference>
<dbReference type="GO" id="GO:0003677">
    <property type="term" value="F:DNA binding"/>
    <property type="evidence" value="ECO:0007669"/>
    <property type="project" value="UniProtKB-KW"/>
</dbReference>
<dbReference type="InterPro" id="IPR050239">
    <property type="entry name" value="Sigma-70_RNA_pol_init_factors"/>
</dbReference>
<dbReference type="CDD" id="cd06171">
    <property type="entry name" value="Sigma70_r4"/>
    <property type="match status" value="1"/>
</dbReference>
<dbReference type="Pfam" id="PF04545">
    <property type="entry name" value="Sigma70_r4"/>
    <property type="match status" value="1"/>
</dbReference>
<evidence type="ECO:0000259" key="7">
    <source>
        <dbReference type="PROSITE" id="PS00716"/>
    </source>
</evidence>
<accession>A0A410FTH8</accession>
<comment type="function">
    <text evidence="5">Sigma factors are initiation factors that promote the attachment of RNA polymerase to specific initiation sites and are then released.</text>
</comment>
<reference evidence="9" key="1">
    <citation type="submission" date="2018-12" db="EMBL/GenBank/DDBJ databases">
        <title>Complete genome sequence of an uncultured bacterium of the candidate phylum Bipolaricaulota.</title>
        <authorList>
            <person name="Kadnikov V.V."/>
            <person name="Mardanov A.V."/>
            <person name="Beletsky A.V."/>
            <person name="Frank Y.A."/>
            <person name="Karnachuk O.V."/>
            <person name="Ravin N.V."/>
        </authorList>
    </citation>
    <scope>NUCLEOTIDE SEQUENCE [LARGE SCALE GENOMIC DNA]</scope>
</reference>
<dbReference type="Gene3D" id="1.10.10.10">
    <property type="entry name" value="Winged helix-like DNA-binding domain superfamily/Winged helix DNA-binding domain"/>
    <property type="match status" value="2"/>
</dbReference>
<protein>
    <recommendedName>
        <fullName evidence="5">RNA polymerase sigma factor</fullName>
    </recommendedName>
</protein>
<dbReference type="PANTHER" id="PTHR30603:SF47">
    <property type="entry name" value="RNA POLYMERASE SIGMA FACTOR SIGD, CHLOROPLASTIC"/>
    <property type="match status" value="1"/>
</dbReference>
<dbReference type="NCBIfam" id="TIGR02937">
    <property type="entry name" value="sigma70-ECF"/>
    <property type="match status" value="1"/>
</dbReference>
<keyword evidence="2 5" id="KW-0731">Sigma factor</keyword>
<proteinExistence type="inferred from homology"/>
<dbReference type="AlphaFoldDB" id="A0A410FTH8"/>
<keyword evidence="1 5" id="KW-0805">Transcription regulation</keyword>
<organism evidence="8 9">
    <name type="scientific">Bipolaricaulis sibiricus</name>
    <dbReference type="NCBI Taxonomy" id="2501609"/>
    <lineage>
        <taxon>Bacteria</taxon>
        <taxon>Candidatus Bipolaricaulota</taxon>
        <taxon>Candidatus Bipolaricaulia</taxon>
        <taxon>Candidatus Bipolaricaulales</taxon>
        <taxon>Candidatus Bipolaricaulaceae</taxon>
        <taxon>Candidatus Bipolaricaulis</taxon>
    </lineage>
</organism>
<keyword evidence="3 5" id="KW-0238">DNA-binding</keyword>
<dbReference type="InterPro" id="IPR009042">
    <property type="entry name" value="RNA_pol_sigma70_r1_2"/>
</dbReference>
<dbReference type="Pfam" id="PF04542">
    <property type="entry name" value="Sigma70_r2"/>
    <property type="match status" value="1"/>
</dbReference>
<dbReference type="GO" id="GO:0006352">
    <property type="term" value="P:DNA-templated transcription initiation"/>
    <property type="evidence" value="ECO:0007669"/>
    <property type="project" value="InterPro"/>
</dbReference>
<feature type="domain" description="RNA polymerase sigma-70" evidence="7">
    <location>
        <begin position="251"/>
        <end position="277"/>
    </location>
</feature>
<dbReference type="InterPro" id="IPR000943">
    <property type="entry name" value="RNA_pol_sigma70"/>
</dbReference>
<dbReference type="EMBL" id="CP034928">
    <property type="protein sequence ID" value="QAA76395.1"/>
    <property type="molecule type" value="Genomic_DNA"/>
</dbReference>
<dbReference type="SUPFAM" id="SSF88946">
    <property type="entry name" value="Sigma2 domain of RNA polymerase sigma factors"/>
    <property type="match status" value="1"/>
</dbReference>
<dbReference type="Pfam" id="PF00140">
    <property type="entry name" value="Sigma70_r1_2"/>
    <property type="match status" value="1"/>
</dbReference>
<evidence type="ECO:0000256" key="1">
    <source>
        <dbReference type="ARBA" id="ARBA00023015"/>
    </source>
</evidence>
<evidence type="ECO:0000256" key="4">
    <source>
        <dbReference type="ARBA" id="ARBA00023163"/>
    </source>
</evidence>
<dbReference type="InterPro" id="IPR036388">
    <property type="entry name" value="WH-like_DNA-bd_sf"/>
</dbReference>
<dbReference type="PIRSF" id="PIRSF000770">
    <property type="entry name" value="RNA_pol_sigma-SigE/K"/>
    <property type="match status" value="1"/>
</dbReference>
<evidence type="ECO:0000259" key="6">
    <source>
        <dbReference type="PROSITE" id="PS00715"/>
    </source>
</evidence>
<dbReference type="PANTHER" id="PTHR30603">
    <property type="entry name" value="RNA POLYMERASE SIGMA FACTOR RPO"/>
    <property type="match status" value="1"/>
</dbReference>
<evidence type="ECO:0000313" key="8">
    <source>
        <dbReference type="EMBL" id="QAA76395.1"/>
    </source>
</evidence>
<dbReference type="InterPro" id="IPR013325">
    <property type="entry name" value="RNA_pol_sigma_r2"/>
</dbReference>
<dbReference type="InterPro" id="IPR014284">
    <property type="entry name" value="RNA_pol_sigma-70_dom"/>
</dbReference>
<evidence type="ECO:0000256" key="2">
    <source>
        <dbReference type="ARBA" id="ARBA00023082"/>
    </source>
</evidence>
<gene>
    <name evidence="8" type="ORF">BIP78_0629</name>
</gene>
<evidence type="ECO:0000313" key="9">
    <source>
        <dbReference type="Proteomes" id="UP000287233"/>
    </source>
</evidence>
<evidence type="ECO:0000256" key="5">
    <source>
        <dbReference type="RuleBase" id="RU362124"/>
    </source>
</evidence>
<keyword evidence="4 5" id="KW-0804">Transcription</keyword>
<evidence type="ECO:0000256" key="3">
    <source>
        <dbReference type="ARBA" id="ARBA00023125"/>
    </source>
</evidence>
<dbReference type="GO" id="GO:0016987">
    <property type="term" value="F:sigma factor activity"/>
    <property type="evidence" value="ECO:0007669"/>
    <property type="project" value="UniProtKB-KW"/>
</dbReference>
<sequence length="296" mass="33539">MDPQDQEIAFLEEQGQADEADALTLYLAEVARIPLLSEDEERDLALRMTNGDRGAREHLIVSHLRLVVSMAREYGDVGLDLVDLIQEGNLGLIEAVDRFDVERGVRLSAYARWWIRQAMGTAIERHAQLIRIPAHLFRAIVRFHRLRASFGAEEVQEWGDLVVAPGMSLDRVRQVERSVGDVISLDSPIADDEGTETLDEIIADEMLPGPEKAALEALFREELTAVVNRLPSRDAQILRWRYGLEEATPRTLAEVGQALGVSRERARQLEERALKRLKEAWGEKALQFYRRLIADL</sequence>
<dbReference type="InterPro" id="IPR007630">
    <property type="entry name" value="RNA_pol_sigma70_r4"/>
</dbReference>
<dbReference type="Gene3D" id="1.10.601.10">
    <property type="entry name" value="RNA Polymerase Primary Sigma Factor"/>
    <property type="match status" value="1"/>
</dbReference>
<dbReference type="Proteomes" id="UP000287233">
    <property type="component" value="Chromosome"/>
</dbReference>
<dbReference type="KEGG" id="bih:BIP78_0629"/>
<feature type="domain" description="RNA polymerase sigma-70" evidence="6">
    <location>
        <begin position="83"/>
        <end position="96"/>
    </location>
</feature>
<dbReference type="InterPro" id="IPR013324">
    <property type="entry name" value="RNA_pol_sigma_r3/r4-like"/>
</dbReference>
<comment type="similarity">
    <text evidence="5">Belongs to the sigma-70 factor family.</text>
</comment>
<dbReference type="PRINTS" id="PR00046">
    <property type="entry name" value="SIGMA70FCT"/>
</dbReference>
<dbReference type="PROSITE" id="PS00716">
    <property type="entry name" value="SIGMA70_2"/>
    <property type="match status" value="1"/>
</dbReference>
<dbReference type="InterPro" id="IPR007627">
    <property type="entry name" value="RNA_pol_sigma70_r2"/>
</dbReference>